<dbReference type="PROSITE" id="PS51257">
    <property type="entry name" value="PROKAR_LIPOPROTEIN"/>
    <property type="match status" value="1"/>
</dbReference>
<sequence length="197" mass="22878">MKKILSTIALSILLFSCKQENKNIKIEETKKPEAEKIVYKEIIKDKKIEEFSVSLFQGKDEFEGKIELKKDGIEKPFTYTFKDIPYFSQHIEHVLAFEDFNFDGEKEIVISGDNGIYIYDRKTGKEKKFFEKEKAGGYAKTGSQNYIFTYRGEYIKDEKEKTITITGACGAGCGVEEIYRVESPETMKLVKKCEWDY</sequence>
<dbReference type="RefSeq" id="WP_071957469.1">
    <property type="nucleotide sequence ID" value="NZ_CP059075.1"/>
</dbReference>
<accession>A0A7U2NGZ2</accession>
<name>A0A7U2NGZ2_FLAPS</name>
<evidence type="ECO:0000313" key="2">
    <source>
        <dbReference type="Proteomes" id="UP000596329"/>
    </source>
</evidence>
<dbReference type="Proteomes" id="UP000596329">
    <property type="component" value="Chromosome"/>
</dbReference>
<evidence type="ECO:0000313" key="1">
    <source>
        <dbReference type="EMBL" id="QRE04843.1"/>
    </source>
</evidence>
<protein>
    <recommendedName>
        <fullName evidence="3">Lipoprotein</fullName>
    </recommendedName>
</protein>
<evidence type="ECO:0008006" key="3">
    <source>
        <dbReference type="Google" id="ProtNLM"/>
    </source>
</evidence>
<proteinExistence type="predicted"/>
<gene>
    <name evidence="1" type="ORF">H0H26_04435</name>
</gene>
<dbReference type="AlphaFoldDB" id="A0A7U2NGZ2"/>
<dbReference type="EMBL" id="CP059075">
    <property type="protein sequence ID" value="QRE04843.1"/>
    <property type="molecule type" value="Genomic_DNA"/>
</dbReference>
<organism evidence="1 2">
    <name type="scientific">Flavobacterium psychrophilum</name>
    <dbReference type="NCBI Taxonomy" id="96345"/>
    <lineage>
        <taxon>Bacteria</taxon>
        <taxon>Pseudomonadati</taxon>
        <taxon>Bacteroidota</taxon>
        <taxon>Flavobacteriia</taxon>
        <taxon>Flavobacteriales</taxon>
        <taxon>Flavobacteriaceae</taxon>
        <taxon>Flavobacterium</taxon>
    </lineage>
</organism>
<reference evidence="1 2" key="1">
    <citation type="submission" date="2020-07" db="EMBL/GenBank/DDBJ databases">
        <title>Genomic characterization of Flavobacterium psychrophilum strains.</title>
        <authorList>
            <person name="Castillo D."/>
            <person name="Jorgensen J."/>
            <person name="Middelboe M."/>
        </authorList>
    </citation>
    <scope>NUCLEOTIDE SEQUENCE [LARGE SCALE GENOMIC DNA]</scope>
    <source>
        <strain evidence="1 2">FPS-R7</strain>
    </source>
</reference>